<organism evidence="19 20">
    <name type="scientific">Crassostrea virginica</name>
    <name type="common">Eastern oyster</name>
    <dbReference type="NCBI Taxonomy" id="6565"/>
    <lineage>
        <taxon>Eukaryota</taxon>
        <taxon>Metazoa</taxon>
        <taxon>Spiralia</taxon>
        <taxon>Lophotrochozoa</taxon>
        <taxon>Mollusca</taxon>
        <taxon>Bivalvia</taxon>
        <taxon>Autobranchia</taxon>
        <taxon>Pteriomorphia</taxon>
        <taxon>Ostreida</taxon>
        <taxon>Ostreoidea</taxon>
        <taxon>Ostreidae</taxon>
        <taxon>Crassostrea</taxon>
    </lineage>
</organism>
<dbReference type="SUPFAM" id="SSF81321">
    <property type="entry name" value="Family A G protein-coupled receptor-like"/>
    <property type="match status" value="1"/>
</dbReference>
<dbReference type="InterPro" id="IPR008077">
    <property type="entry name" value="GPCR_2_brain_angio_inhib"/>
</dbReference>
<evidence type="ECO:0000256" key="14">
    <source>
        <dbReference type="SAM" id="Phobius"/>
    </source>
</evidence>
<dbReference type="KEGG" id="cvn:111100876"/>
<dbReference type="Gene3D" id="4.10.1240.10">
    <property type="entry name" value="GPCR, family 2, extracellular hormone receptor domain"/>
    <property type="match status" value="1"/>
</dbReference>
<keyword evidence="11" id="KW-0675">Receptor</keyword>
<dbReference type="GO" id="GO:0004930">
    <property type="term" value="F:G protein-coupled receptor activity"/>
    <property type="evidence" value="ECO:0007669"/>
    <property type="project" value="UniProtKB-KW"/>
</dbReference>
<dbReference type="GeneID" id="111100876"/>
<evidence type="ECO:0000259" key="15">
    <source>
        <dbReference type="PROSITE" id="PS50221"/>
    </source>
</evidence>
<feature type="transmembrane region" description="Helical" evidence="14">
    <location>
        <begin position="518"/>
        <end position="539"/>
    </location>
</feature>
<evidence type="ECO:0000256" key="12">
    <source>
        <dbReference type="ARBA" id="ARBA00023180"/>
    </source>
</evidence>
<evidence type="ECO:0000256" key="2">
    <source>
        <dbReference type="ARBA" id="ARBA00007343"/>
    </source>
</evidence>
<dbReference type="GO" id="GO:0007166">
    <property type="term" value="P:cell surface receptor signaling pathway"/>
    <property type="evidence" value="ECO:0007669"/>
    <property type="project" value="InterPro"/>
</dbReference>
<dbReference type="InterPro" id="IPR057244">
    <property type="entry name" value="GAIN_B"/>
</dbReference>
<dbReference type="PROSITE" id="PS50227">
    <property type="entry name" value="G_PROTEIN_RECEP_F2_3"/>
    <property type="match status" value="1"/>
</dbReference>
<evidence type="ECO:0000256" key="3">
    <source>
        <dbReference type="ARBA" id="ARBA00022475"/>
    </source>
</evidence>
<dbReference type="InterPro" id="IPR000832">
    <property type="entry name" value="GPCR_2_secretin-like"/>
</dbReference>
<dbReference type="Pfam" id="PF00002">
    <property type="entry name" value="7tm_2"/>
    <property type="match status" value="1"/>
</dbReference>
<dbReference type="InterPro" id="IPR036445">
    <property type="entry name" value="GPCR_2_extracell_dom_sf"/>
</dbReference>
<evidence type="ECO:0000259" key="17">
    <source>
        <dbReference type="PROSITE" id="PS50261"/>
    </source>
</evidence>
<dbReference type="InterPro" id="IPR001879">
    <property type="entry name" value="GPCR_2_extracellular_dom"/>
</dbReference>
<feature type="transmembrane region" description="Helical" evidence="14">
    <location>
        <begin position="670"/>
        <end position="695"/>
    </location>
</feature>
<dbReference type="InterPro" id="IPR000203">
    <property type="entry name" value="GPS"/>
</dbReference>
<dbReference type="GO" id="GO:0005886">
    <property type="term" value="C:plasma membrane"/>
    <property type="evidence" value="ECO:0007669"/>
    <property type="project" value="UniProtKB-SubCell"/>
</dbReference>
<keyword evidence="3" id="KW-1003">Cell membrane</keyword>
<evidence type="ECO:0000313" key="19">
    <source>
        <dbReference type="Proteomes" id="UP000694844"/>
    </source>
</evidence>
<evidence type="ECO:0000259" key="18">
    <source>
        <dbReference type="PROSITE" id="PS50835"/>
    </source>
</evidence>
<feature type="transmembrane region" description="Helical" evidence="14">
    <location>
        <begin position="582"/>
        <end position="606"/>
    </location>
</feature>
<keyword evidence="19" id="KW-1185">Reference proteome</keyword>
<dbReference type="InterPro" id="IPR017981">
    <property type="entry name" value="GPCR_2-like_7TM"/>
</dbReference>
<keyword evidence="5" id="KW-0732">Signal</keyword>
<evidence type="ECO:0000256" key="1">
    <source>
        <dbReference type="ARBA" id="ARBA00004651"/>
    </source>
</evidence>
<dbReference type="PRINTS" id="PR01694">
    <property type="entry name" value="BAIPRECURSOR"/>
</dbReference>
<dbReference type="Gene3D" id="2.60.40.10">
    <property type="entry name" value="Immunoglobulins"/>
    <property type="match status" value="1"/>
</dbReference>
<dbReference type="InterPro" id="IPR036179">
    <property type="entry name" value="Ig-like_dom_sf"/>
</dbReference>
<keyword evidence="9 14" id="KW-0472">Membrane</keyword>
<feature type="domain" description="G-protein coupled receptors family 2 profile 1" evidence="16">
    <location>
        <begin position="133"/>
        <end position="212"/>
    </location>
</feature>
<evidence type="ECO:0000256" key="4">
    <source>
        <dbReference type="ARBA" id="ARBA00022692"/>
    </source>
</evidence>
<dbReference type="RefSeq" id="XP_022288734.1">
    <property type="nucleotide sequence ID" value="XM_022433026.1"/>
</dbReference>
<dbReference type="SMART" id="SM00303">
    <property type="entry name" value="GPS"/>
    <property type="match status" value="1"/>
</dbReference>
<evidence type="ECO:0000256" key="8">
    <source>
        <dbReference type="ARBA" id="ARBA00023040"/>
    </source>
</evidence>
<feature type="transmembrane region" description="Helical" evidence="14">
    <location>
        <begin position="716"/>
        <end position="734"/>
    </location>
</feature>
<accession>A0A8B8AC43</accession>
<keyword evidence="7 14" id="KW-1133">Transmembrane helix</keyword>
<dbReference type="RefSeq" id="XP_022288725.1">
    <property type="nucleotide sequence ID" value="XM_022433017.1"/>
</dbReference>
<dbReference type="PROSITE" id="PS50221">
    <property type="entry name" value="GAIN_B"/>
    <property type="match status" value="1"/>
</dbReference>
<dbReference type="FunFam" id="1.20.1070.10:FF:000058">
    <property type="entry name" value="Adhesion G protein-coupled receptor F5"/>
    <property type="match status" value="1"/>
</dbReference>
<dbReference type="Pfam" id="PF02793">
    <property type="entry name" value="HRM"/>
    <property type="match status" value="1"/>
</dbReference>
<feature type="transmembrane region" description="Helical" evidence="14">
    <location>
        <begin position="627"/>
        <end position="650"/>
    </location>
</feature>
<keyword evidence="13" id="KW-0807">Transducer</keyword>
<dbReference type="SUPFAM" id="SSF48726">
    <property type="entry name" value="Immunoglobulin"/>
    <property type="match status" value="1"/>
</dbReference>
<name>A0A8B8AC43_CRAVI</name>
<feature type="domain" description="GAIN-B" evidence="15">
    <location>
        <begin position="348"/>
        <end position="508"/>
    </location>
</feature>
<evidence type="ECO:0000256" key="9">
    <source>
        <dbReference type="ARBA" id="ARBA00023136"/>
    </source>
</evidence>
<keyword evidence="10" id="KW-1015">Disulfide bond</keyword>
<protein>
    <submittedName>
        <fullName evidence="20 21">Brain-specific angiogenesis inhibitor 1-like</fullName>
    </submittedName>
</protein>
<reference evidence="20" key="2">
    <citation type="submission" date="2025-04" db="UniProtKB">
        <authorList>
            <consortium name="RefSeq"/>
        </authorList>
    </citation>
    <scope>IDENTIFICATION</scope>
    <source>
        <tissue evidence="20">Whole sample</tissue>
    </source>
</reference>
<dbReference type="PRINTS" id="PR00249">
    <property type="entry name" value="GPCRSECRETIN"/>
</dbReference>
<dbReference type="SMART" id="SM00008">
    <property type="entry name" value="HormR"/>
    <property type="match status" value="1"/>
</dbReference>
<gene>
    <name evidence="20 21" type="primary">LOC111100876</name>
</gene>
<dbReference type="PROSITE" id="PS50261">
    <property type="entry name" value="G_PROTEIN_RECEP_F2_4"/>
    <property type="match status" value="1"/>
</dbReference>
<feature type="transmembrane region" description="Helical" evidence="14">
    <location>
        <begin position="740"/>
        <end position="763"/>
    </location>
</feature>
<reference evidence="19" key="1">
    <citation type="submission" date="2024-06" db="UniProtKB">
        <authorList>
            <consortium name="RefSeq"/>
        </authorList>
    </citation>
    <scope>NUCLEOTIDE SEQUENCE [LARGE SCALE GENOMIC DNA]</scope>
    <source>
        <tissue evidence="21">Whole sample</tissue>
    </source>
</reference>
<evidence type="ECO:0000256" key="13">
    <source>
        <dbReference type="ARBA" id="ARBA00023224"/>
    </source>
</evidence>
<evidence type="ECO:0000313" key="20">
    <source>
        <dbReference type="RefSeq" id="XP_022288725.1"/>
    </source>
</evidence>
<dbReference type="OrthoDB" id="10052455at2759"/>
<evidence type="ECO:0000259" key="16">
    <source>
        <dbReference type="PROSITE" id="PS50227"/>
    </source>
</evidence>
<keyword evidence="8" id="KW-0297">G-protein coupled receptor</keyword>
<dbReference type="Gene3D" id="1.20.1070.10">
    <property type="entry name" value="Rhodopsin 7-helix transmembrane proteins"/>
    <property type="match status" value="1"/>
</dbReference>
<dbReference type="AlphaFoldDB" id="A0A8B8AC43"/>
<keyword evidence="12" id="KW-0325">Glycoprotein</keyword>
<feature type="domain" description="Ig-like" evidence="18">
    <location>
        <begin position="59"/>
        <end position="150"/>
    </location>
</feature>
<keyword evidence="4 14" id="KW-0812">Transmembrane</keyword>
<evidence type="ECO:0000256" key="7">
    <source>
        <dbReference type="ARBA" id="ARBA00022989"/>
    </source>
</evidence>
<comment type="subcellular location">
    <subcellularLocation>
        <location evidence="1">Cell membrane</location>
        <topology evidence="1">Multi-pass membrane protein</topology>
    </subcellularLocation>
</comment>
<dbReference type="InterPro" id="IPR007110">
    <property type="entry name" value="Ig-like_dom"/>
</dbReference>
<dbReference type="Pfam" id="PF01825">
    <property type="entry name" value="GPS"/>
    <property type="match status" value="1"/>
</dbReference>
<dbReference type="Proteomes" id="UP000694844">
    <property type="component" value="Chromosome 1"/>
</dbReference>
<feature type="transmembrane region" description="Helical" evidence="14">
    <location>
        <begin position="551"/>
        <end position="570"/>
    </location>
</feature>
<proteinExistence type="inferred from homology"/>
<comment type="similarity">
    <text evidence="2">Belongs to the G-protein coupled receptor 2 family. Adhesion G-protein coupled receptor (ADGR) subfamily.</text>
</comment>
<sequence length="898" mass="100771">MITSSSTRFQMSSVTTINGTTIHSLYIAKTLQRDKGGWKIKVSNAVKSEWRNLTITVIPRLVIQMIPQYDFSVQYGETLRLHCTISNPDSLVGVGNGSIVLKRDESILPVNNTDFYSIWSKLAVTEADSGRYTCLYSSYPDPVFASVTVSVIKPEQKRCENDFSDGILWNTTLAGKMKSSQCPSYQKGLATRYCNQEGVWEPPNLINCTSEAFVNMSLELTDIMEDGIRNPEKIRETVTSTLEVMKNVTSSTSEISPGDLSSSIDILEKIVNVTNSSGSTIEGEVFFSVVDNILSSNHSKSWSTVSQKTEKDASSVLKNMDRISEVMIHNENITATKFTGSNFQLIINKTQLDKTGIRFPDVMSNVSDGSEHVLTFLELPKQDSKAQNEINYVAVIYNNIAEILPSESDQSDLKERTLAKKAYINSQVLSLTTESDLGMLNPPLNLTFQHTQSNTYTDMQATCVFWDFAVNKWTGNGCKLIQNGHKRTACQCNHLTNFAILMRPYSPKDEDRPALKTMSLIGVILSITFTALTFTIYILTWRLIKSDQNIMMLNLCASLILAYVIFISVVEETENEGLCIAITAILHYLFLVTFFSMLGMGIYYFMSITVTYYAMSVANNFKAKSRIQWFLIGVWGIPVLITSTGLGSFWGKGYHLQSYCWLSMGSGSLYMFIVPVCLIAIMNVIIIISLVRVLCASSVLAKSSLKKKAASSLRSLGVLLPVLGVTWLFGILAVNEKTDFFQYFFVICNSLQGFFIFVSHVLLNKKVMLGLRNKYPALNKFISHAESSHKEATSLSRTQSSSRPNSPLLNIKKRRFYERYIKRKTPKNNKVEKSDSFMTNNTMSTVCPLSDSHEEIMLTPESQSSKLKLILENGHPKRKFGLKINLNPWKKKYTVTET</sequence>
<evidence type="ECO:0000256" key="5">
    <source>
        <dbReference type="ARBA" id="ARBA00022729"/>
    </source>
</evidence>
<dbReference type="Gene3D" id="2.60.220.50">
    <property type="match status" value="1"/>
</dbReference>
<dbReference type="CDD" id="cd15040">
    <property type="entry name" value="7tmB2_Adhesion"/>
    <property type="match status" value="1"/>
</dbReference>
<dbReference type="PANTHER" id="PTHR12011">
    <property type="entry name" value="ADHESION G-PROTEIN COUPLED RECEPTOR"/>
    <property type="match status" value="1"/>
</dbReference>
<evidence type="ECO:0000256" key="11">
    <source>
        <dbReference type="ARBA" id="ARBA00023170"/>
    </source>
</evidence>
<keyword evidence="6" id="KW-0677">Repeat</keyword>
<dbReference type="PROSITE" id="PS50835">
    <property type="entry name" value="IG_LIKE"/>
    <property type="match status" value="1"/>
</dbReference>
<dbReference type="SUPFAM" id="SSF111418">
    <property type="entry name" value="Hormone receptor domain"/>
    <property type="match status" value="1"/>
</dbReference>
<dbReference type="InterPro" id="IPR046338">
    <property type="entry name" value="GAIN_dom_sf"/>
</dbReference>
<dbReference type="PANTHER" id="PTHR12011:SF347">
    <property type="entry name" value="FI21270P1-RELATED"/>
    <property type="match status" value="1"/>
</dbReference>
<dbReference type="InterPro" id="IPR032471">
    <property type="entry name" value="AGRL2-4_GAIN_subdom_A"/>
</dbReference>
<feature type="domain" description="G-protein coupled receptors family 2 profile 2" evidence="17">
    <location>
        <begin position="515"/>
        <end position="764"/>
    </location>
</feature>
<evidence type="ECO:0000256" key="6">
    <source>
        <dbReference type="ARBA" id="ARBA00022737"/>
    </source>
</evidence>
<evidence type="ECO:0000256" key="10">
    <source>
        <dbReference type="ARBA" id="ARBA00023157"/>
    </source>
</evidence>
<dbReference type="Pfam" id="PF16489">
    <property type="entry name" value="GAIN"/>
    <property type="match status" value="1"/>
</dbReference>
<dbReference type="InterPro" id="IPR013783">
    <property type="entry name" value="Ig-like_fold"/>
</dbReference>
<evidence type="ECO:0000313" key="21">
    <source>
        <dbReference type="RefSeq" id="XP_022288734.1"/>
    </source>
</evidence>